<dbReference type="PANTHER" id="PTHR47504:SF5">
    <property type="entry name" value="RIGHT ORIGIN-BINDING PROTEIN"/>
    <property type="match status" value="1"/>
</dbReference>
<keyword evidence="1" id="KW-0805">Transcription regulation</keyword>
<evidence type="ECO:0000313" key="5">
    <source>
        <dbReference type="EMBL" id="MDR6288489.1"/>
    </source>
</evidence>
<dbReference type="Proteomes" id="UP001262410">
    <property type="component" value="Unassembled WGS sequence"/>
</dbReference>
<evidence type="ECO:0000256" key="2">
    <source>
        <dbReference type="ARBA" id="ARBA00023125"/>
    </source>
</evidence>
<dbReference type="SMART" id="SM00871">
    <property type="entry name" value="AraC_E_bind"/>
    <property type="match status" value="1"/>
</dbReference>
<dbReference type="Pfam" id="PF12833">
    <property type="entry name" value="HTH_18"/>
    <property type="match status" value="1"/>
</dbReference>
<dbReference type="InterPro" id="IPR018062">
    <property type="entry name" value="HTH_AraC-typ_CS"/>
</dbReference>
<gene>
    <name evidence="5" type="ORF">E9232_000996</name>
</gene>
<evidence type="ECO:0000256" key="1">
    <source>
        <dbReference type="ARBA" id="ARBA00023015"/>
    </source>
</evidence>
<keyword evidence="3" id="KW-0804">Transcription</keyword>
<protein>
    <submittedName>
        <fullName evidence="5">AraC family transcriptional regulator</fullName>
    </submittedName>
</protein>
<dbReference type="PANTHER" id="PTHR47504">
    <property type="entry name" value="RIGHT ORIGIN-BINDING PROTEIN"/>
    <property type="match status" value="1"/>
</dbReference>
<dbReference type="EMBL" id="JAVDPW010000002">
    <property type="protein sequence ID" value="MDR6288489.1"/>
    <property type="molecule type" value="Genomic_DNA"/>
</dbReference>
<organism evidence="5 6">
    <name type="scientific">Inquilinus ginsengisoli</name>
    <dbReference type="NCBI Taxonomy" id="363840"/>
    <lineage>
        <taxon>Bacteria</taxon>
        <taxon>Pseudomonadati</taxon>
        <taxon>Pseudomonadota</taxon>
        <taxon>Alphaproteobacteria</taxon>
        <taxon>Rhodospirillales</taxon>
        <taxon>Rhodospirillaceae</taxon>
        <taxon>Inquilinus</taxon>
    </lineage>
</organism>
<comment type="caution">
    <text evidence="5">The sequence shown here is derived from an EMBL/GenBank/DDBJ whole genome shotgun (WGS) entry which is preliminary data.</text>
</comment>
<dbReference type="Pfam" id="PF06445">
    <property type="entry name" value="GyrI-like"/>
    <property type="match status" value="1"/>
</dbReference>
<dbReference type="SMART" id="SM00342">
    <property type="entry name" value="HTH_ARAC"/>
    <property type="match status" value="1"/>
</dbReference>
<dbReference type="Gene3D" id="1.10.10.60">
    <property type="entry name" value="Homeodomain-like"/>
    <property type="match status" value="2"/>
</dbReference>
<dbReference type="InterPro" id="IPR029442">
    <property type="entry name" value="GyrI-like"/>
</dbReference>
<sequence>MNPVERALWFIEHQFSAEITLDAIAEAGGVSRFHLCRVFGMATGHSVMRYVRGRRLTEAARSLAAGAPDILAVALDAGYGSHEAFTRAFRDQFGLTPELVRGQRRVDTLALVEPIRMDETLIIDLEAPRFETGRTLLVAGLGGRYTFETNQGIPAQWQRFAPQIGHVPNQVGGAAYGVCCNADEAGNFDYIAGVEVSSFDDLPADLARVRIPARRYAVFSHRDHISKIRATHYSIWTRWLPSSGHAFADAPGFELYTADFDPWAGIGLVEIWMPIKG</sequence>
<name>A0ABU1JIN7_9PROT</name>
<accession>A0ABU1JIN7</accession>
<reference evidence="5 6" key="1">
    <citation type="submission" date="2023-07" db="EMBL/GenBank/DDBJ databases">
        <title>Sorghum-associated microbial communities from plants grown in Nebraska, USA.</title>
        <authorList>
            <person name="Schachtman D."/>
        </authorList>
    </citation>
    <scope>NUCLEOTIDE SEQUENCE [LARGE SCALE GENOMIC DNA]</scope>
    <source>
        <strain evidence="5 6">584</strain>
    </source>
</reference>
<dbReference type="RefSeq" id="WP_309792490.1">
    <property type="nucleotide sequence ID" value="NZ_JAVDPW010000002.1"/>
</dbReference>
<dbReference type="Gene3D" id="3.20.80.10">
    <property type="entry name" value="Regulatory factor, effector binding domain"/>
    <property type="match status" value="1"/>
</dbReference>
<evidence type="ECO:0000256" key="3">
    <source>
        <dbReference type="ARBA" id="ARBA00023163"/>
    </source>
</evidence>
<evidence type="ECO:0000313" key="6">
    <source>
        <dbReference type="Proteomes" id="UP001262410"/>
    </source>
</evidence>
<dbReference type="SUPFAM" id="SSF55136">
    <property type="entry name" value="Probable bacterial effector-binding domain"/>
    <property type="match status" value="1"/>
</dbReference>
<keyword evidence="2" id="KW-0238">DNA-binding</keyword>
<dbReference type="InterPro" id="IPR011256">
    <property type="entry name" value="Reg_factor_effector_dom_sf"/>
</dbReference>
<dbReference type="InterPro" id="IPR018060">
    <property type="entry name" value="HTH_AraC"/>
</dbReference>
<keyword evidence="6" id="KW-1185">Reference proteome</keyword>
<dbReference type="InterPro" id="IPR009057">
    <property type="entry name" value="Homeodomain-like_sf"/>
</dbReference>
<evidence type="ECO:0000259" key="4">
    <source>
        <dbReference type="PROSITE" id="PS01124"/>
    </source>
</evidence>
<dbReference type="PROSITE" id="PS01124">
    <property type="entry name" value="HTH_ARAC_FAMILY_2"/>
    <property type="match status" value="1"/>
</dbReference>
<dbReference type="SUPFAM" id="SSF46689">
    <property type="entry name" value="Homeodomain-like"/>
    <property type="match status" value="2"/>
</dbReference>
<feature type="domain" description="HTH araC/xylS-type" evidence="4">
    <location>
        <begin position="5"/>
        <end position="103"/>
    </location>
</feature>
<proteinExistence type="predicted"/>
<dbReference type="InterPro" id="IPR010499">
    <property type="entry name" value="AraC_E-bd"/>
</dbReference>
<dbReference type="InterPro" id="IPR050959">
    <property type="entry name" value="MarA-like"/>
</dbReference>
<dbReference type="PROSITE" id="PS00041">
    <property type="entry name" value="HTH_ARAC_FAMILY_1"/>
    <property type="match status" value="1"/>
</dbReference>